<dbReference type="SUPFAM" id="SSF54909">
    <property type="entry name" value="Dimeric alpha+beta barrel"/>
    <property type="match status" value="1"/>
</dbReference>
<dbReference type="PROSITE" id="PS50956">
    <property type="entry name" value="HTH_ASNC_2"/>
    <property type="match status" value="1"/>
</dbReference>
<dbReference type="InterPro" id="IPR019887">
    <property type="entry name" value="Tscrpt_reg_AsnC/Lrp_C"/>
</dbReference>
<organism evidence="5 6">
    <name type="scientific">Viridibacillus soli</name>
    <dbReference type="NCBI Taxonomy" id="2798301"/>
    <lineage>
        <taxon>Bacteria</taxon>
        <taxon>Bacillati</taxon>
        <taxon>Bacillota</taxon>
        <taxon>Bacilli</taxon>
        <taxon>Bacillales</taxon>
        <taxon>Caryophanaceae</taxon>
        <taxon>Viridibacillus</taxon>
    </lineage>
</organism>
<evidence type="ECO:0000256" key="1">
    <source>
        <dbReference type="ARBA" id="ARBA00023015"/>
    </source>
</evidence>
<keyword evidence="6" id="KW-1185">Reference proteome</keyword>
<dbReference type="Proteomes" id="UP000618943">
    <property type="component" value="Unassembled WGS sequence"/>
</dbReference>
<proteinExistence type="predicted"/>
<dbReference type="InterPro" id="IPR019888">
    <property type="entry name" value="Tscrpt_reg_AsnC-like"/>
</dbReference>
<dbReference type="Gene3D" id="3.30.70.920">
    <property type="match status" value="1"/>
</dbReference>
<dbReference type="InterPro" id="IPR036388">
    <property type="entry name" value="WH-like_DNA-bd_sf"/>
</dbReference>
<dbReference type="InterPro" id="IPR036390">
    <property type="entry name" value="WH_DNA-bd_sf"/>
</dbReference>
<protein>
    <submittedName>
        <fullName evidence="5">Lrp/AsnC family transcriptional regulator</fullName>
    </submittedName>
</protein>
<evidence type="ECO:0000313" key="5">
    <source>
        <dbReference type="EMBL" id="MBK3493835.1"/>
    </source>
</evidence>
<dbReference type="SMART" id="SM00344">
    <property type="entry name" value="HTH_ASNC"/>
    <property type="match status" value="1"/>
</dbReference>
<dbReference type="PANTHER" id="PTHR30154:SF20">
    <property type="entry name" value="LEUCINE-RESPONSIVE REGULATORY PROTEIN"/>
    <property type="match status" value="1"/>
</dbReference>
<accession>A0ABS1H353</accession>
<dbReference type="SUPFAM" id="SSF46785">
    <property type="entry name" value="Winged helix' DNA-binding domain"/>
    <property type="match status" value="1"/>
</dbReference>
<dbReference type="PANTHER" id="PTHR30154">
    <property type="entry name" value="LEUCINE-RESPONSIVE REGULATORY PROTEIN"/>
    <property type="match status" value="1"/>
</dbReference>
<name>A0ABS1H353_9BACL</name>
<keyword evidence="3" id="KW-0804">Transcription</keyword>
<evidence type="ECO:0000313" key="6">
    <source>
        <dbReference type="Proteomes" id="UP000618943"/>
    </source>
</evidence>
<dbReference type="PRINTS" id="PR00033">
    <property type="entry name" value="HTHASNC"/>
</dbReference>
<dbReference type="Pfam" id="PF13404">
    <property type="entry name" value="HTH_AsnC-type"/>
    <property type="match status" value="1"/>
</dbReference>
<comment type="caution">
    <text evidence="5">The sequence shown here is derived from an EMBL/GenBank/DDBJ whole genome shotgun (WGS) entry which is preliminary data.</text>
</comment>
<evidence type="ECO:0000256" key="3">
    <source>
        <dbReference type="ARBA" id="ARBA00023163"/>
    </source>
</evidence>
<dbReference type="InterPro" id="IPR011008">
    <property type="entry name" value="Dimeric_a/b-barrel"/>
</dbReference>
<dbReference type="Pfam" id="PF01037">
    <property type="entry name" value="AsnC_trans_reg"/>
    <property type="match status" value="1"/>
</dbReference>
<dbReference type="RefSeq" id="WP_200747858.1">
    <property type="nucleotide sequence ID" value="NZ_JAEOAH010000003.1"/>
</dbReference>
<keyword evidence="2" id="KW-0238">DNA-binding</keyword>
<evidence type="ECO:0000259" key="4">
    <source>
        <dbReference type="PROSITE" id="PS50956"/>
    </source>
</evidence>
<dbReference type="InterPro" id="IPR000485">
    <property type="entry name" value="AsnC-type_HTH_dom"/>
</dbReference>
<feature type="domain" description="HTH asnC-type" evidence="4">
    <location>
        <begin position="1"/>
        <end position="62"/>
    </location>
</feature>
<keyword evidence="1" id="KW-0805">Transcription regulation</keyword>
<dbReference type="EMBL" id="JAEOAH010000003">
    <property type="protein sequence ID" value="MBK3493835.1"/>
    <property type="molecule type" value="Genomic_DNA"/>
</dbReference>
<reference evidence="5 6" key="1">
    <citation type="submission" date="2020-12" db="EMBL/GenBank/DDBJ databases">
        <title>YIM B01967 draft genome.</title>
        <authorList>
            <person name="Yan X."/>
        </authorList>
    </citation>
    <scope>NUCLEOTIDE SEQUENCE [LARGE SCALE GENOMIC DNA]</scope>
    <source>
        <strain evidence="5 6">YIM B01967</strain>
    </source>
</reference>
<dbReference type="Gene3D" id="1.10.10.10">
    <property type="entry name" value="Winged helix-like DNA-binding domain superfamily/Winged helix DNA-binding domain"/>
    <property type="match status" value="1"/>
</dbReference>
<evidence type="ECO:0000256" key="2">
    <source>
        <dbReference type="ARBA" id="ARBA00023125"/>
    </source>
</evidence>
<gene>
    <name evidence="5" type="ORF">JFL43_02960</name>
</gene>
<sequence length="145" mass="16492">MDHIDKEIVKELQLNAKISMKELAEVVHLSSPAVIERVRKLEEQQVIVGYHAHIDFKKIDRHISAIILFESKDCKALTNFCHNHPDVLECYRVAGEISYIVKLATHSVESLEKFIDASMPYGTPSTNIVLSSHEKNVIEPFPVED</sequence>